<dbReference type="SUPFAM" id="SSF49373">
    <property type="entry name" value="Invasin/intimin cell-adhesion fragments"/>
    <property type="match status" value="2"/>
</dbReference>
<name>A0A9D2EKH5_9FIRM</name>
<reference evidence="3" key="2">
    <citation type="submission" date="2021-04" db="EMBL/GenBank/DDBJ databases">
        <authorList>
            <person name="Gilroy R."/>
        </authorList>
    </citation>
    <scope>NUCLEOTIDE SEQUENCE</scope>
    <source>
        <strain evidence="3">CHK179-28034</strain>
    </source>
</reference>
<feature type="domain" description="BIG2" evidence="2">
    <location>
        <begin position="995"/>
        <end position="1075"/>
    </location>
</feature>
<reference evidence="3" key="1">
    <citation type="journal article" date="2021" name="PeerJ">
        <title>Extensive microbial diversity within the chicken gut microbiome revealed by metagenomics and culture.</title>
        <authorList>
            <person name="Gilroy R."/>
            <person name="Ravi A."/>
            <person name="Getino M."/>
            <person name="Pursley I."/>
            <person name="Horton D.L."/>
            <person name="Alikhan N.F."/>
            <person name="Baker D."/>
            <person name="Gharbi K."/>
            <person name="Hall N."/>
            <person name="Watson M."/>
            <person name="Adriaenssens E.M."/>
            <person name="Foster-Nyarko E."/>
            <person name="Jarju S."/>
            <person name="Secka A."/>
            <person name="Antonio M."/>
            <person name="Oren A."/>
            <person name="Chaudhuri R.R."/>
            <person name="La Ragione R."/>
            <person name="Hildebrand F."/>
            <person name="Pallen M.J."/>
        </authorList>
    </citation>
    <scope>NUCLEOTIDE SEQUENCE</scope>
    <source>
        <strain evidence="3">CHK179-28034</strain>
    </source>
</reference>
<feature type="domain" description="BIG2" evidence="2">
    <location>
        <begin position="1083"/>
        <end position="1164"/>
    </location>
</feature>
<feature type="region of interest" description="Disordered" evidence="1">
    <location>
        <begin position="946"/>
        <end position="980"/>
    </location>
</feature>
<comment type="caution">
    <text evidence="3">The sequence shown here is derived from an EMBL/GenBank/DDBJ whole genome shotgun (WGS) entry which is preliminary data.</text>
</comment>
<dbReference type="Pfam" id="PF07523">
    <property type="entry name" value="Big_3"/>
    <property type="match status" value="1"/>
</dbReference>
<feature type="region of interest" description="Disordered" evidence="1">
    <location>
        <begin position="244"/>
        <end position="270"/>
    </location>
</feature>
<evidence type="ECO:0000259" key="2">
    <source>
        <dbReference type="SMART" id="SM00635"/>
    </source>
</evidence>
<dbReference type="InterPro" id="IPR022038">
    <property type="entry name" value="Ig-like_bact"/>
</dbReference>
<dbReference type="Gene3D" id="2.60.40.1080">
    <property type="match status" value="2"/>
</dbReference>
<dbReference type="InterPro" id="IPR003343">
    <property type="entry name" value="Big_2"/>
</dbReference>
<dbReference type="EMBL" id="DXBR01000045">
    <property type="protein sequence ID" value="HIZ39177.1"/>
    <property type="molecule type" value="Genomic_DNA"/>
</dbReference>
<sequence length="1169" mass="126104">MQFEREGNEFRLGVGVDSLEDLDENGWATFKKFIETQKESYRKGCKALLSSKHGTASMGMKVKPDISFFAYAEGTITEDGIQSFGGKSFIEIKAKAEQKWQTMVVVVPVVVKFSGEAGVAVTTSLGLDLDNSSVYSSGEVELTLPKLKLSGGVGVAYIADVSVYGSGKNVLTAEMEAPGNGAPKGKFTGTLSGELGVSATALCFSYEKALLEDDWEYYSSENAKARSKSAPYSLPDEGQWEIKRTDSSAWNGKMSSQKKSRARAANTDGVEATSESAVQVLQSDIYASAKPTLLQTDSGKKVLIYTADLSGRTTGNHTAVVYSVYDENTATWSDPVQVDDDETADFDAVAAVNGENVYIAWSDAKRTFTETEDEPQTENSMKEMASACEITVARLNLEGTAGEKVAIYQLTNNDYADLKPAVTVNNHVPYIAWYENQNNDILEGTGTNIVHVAALEENAFVPRPSYEVNAPVQSVAIGSMGNDIMAAWECSSGTEENLETTISVMDMQGTVTEVASRSQNQKPSFARINEQNVLLWYAEDADGAASLQYADVPGGEIHTYLGDAVITSDYNVIEGNDCELVVCASNKPEEDTDGSNLYAYVMRNGQISEPVTLTNVKGYAANPSGIWNETDFEFLFTRTDAAFNGELGMETTTNLCISSVLPQSKLEMGAIEYTEEDMMPGDTAVLTVPVTNDGLESTGTNDKVQIVCGTEVIREAVLSQKMEPGQTEQVEITADMPENLPENAELTVQTISEEGGSDDTQQITAGGAELNLTVEQPDMDTFSVIVSNTSGYDTTASLSIKNETGEPIKTEELDKIAAGEQATRDFTREELAALGSDTLEIEVTNEKQDLLPFNNTASVYVGEDTLKTLDHLVASKTKVEYKKGEVLNLNDLQIRAVYTDGSEAIVTDYTTNVSDIDMTVTGEKELVITYEEVYRTRKVNMPITVMNVSEDKPEEPDTPGNGPQTEPDKGNNQTIPGASSGQNIVQTEKTYRPIKITAMRLQALSNKIAAGKRIKLTANIFPVNASDQRLIWSSSNPKVATVNQSGIVTMKKKTGGKSVIITARAADGSGATAAFRIKSMKGVVKKVIIAGAKKRTVKAGQKLKLKAKVTAAKGANKKLIWTSSNTKYATVSASGKVKTKKPGKGKKVKITAMATDGSNKKMTVTIKIK</sequence>
<feature type="compositionally biased region" description="Polar residues" evidence="1">
    <location>
        <begin position="970"/>
        <end position="980"/>
    </location>
</feature>
<dbReference type="SMART" id="SM00635">
    <property type="entry name" value="BID_2"/>
    <property type="match status" value="2"/>
</dbReference>
<evidence type="ECO:0000313" key="3">
    <source>
        <dbReference type="EMBL" id="HIZ39177.1"/>
    </source>
</evidence>
<dbReference type="AlphaFoldDB" id="A0A9D2EKH5"/>
<dbReference type="Gene3D" id="2.60.40.3630">
    <property type="match status" value="1"/>
</dbReference>
<dbReference type="Pfam" id="PF02368">
    <property type="entry name" value="Big_2"/>
    <property type="match status" value="2"/>
</dbReference>
<evidence type="ECO:0000313" key="4">
    <source>
        <dbReference type="Proteomes" id="UP000824049"/>
    </source>
</evidence>
<gene>
    <name evidence="3" type="ORF">H9968_04505</name>
</gene>
<organism evidence="3 4">
    <name type="scientific">Candidatus Anaerobutyricum stercoris</name>
    <dbReference type="NCBI Taxonomy" id="2838457"/>
    <lineage>
        <taxon>Bacteria</taxon>
        <taxon>Bacillati</taxon>
        <taxon>Bacillota</taxon>
        <taxon>Clostridia</taxon>
        <taxon>Lachnospirales</taxon>
        <taxon>Lachnospiraceae</taxon>
        <taxon>Anaerobutyricum</taxon>
    </lineage>
</organism>
<dbReference type="InterPro" id="IPR008964">
    <property type="entry name" value="Invasin/intimin_cell_adhesion"/>
</dbReference>
<protein>
    <submittedName>
        <fullName evidence="3">Ig-like domain-containing protein</fullName>
    </submittedName>
</protein>
<dbReference type="Proteomes" id="UP000824049">
    <property type="component" value="Unassembled WGS sequence"/>
</dbReference>
<accession>A0A9D2EKH5</accession>
<proteinExistence type="predicted"/>
<evidence type="ECO:0000256" key="1">
    <source>
        <dbReference type="SAM" id="MobiDB-lite"/>
    </source>
</evidence>